<feature type="transmembrane region" description="Helical" evidence="5">
    <location>
        <begin position="407"/>
        <end position="430"/>
    </location>
</feature>
<name>A0AAD9NIS8_RIDPI</name>
<keyword evidence="2 5" id="KW-0812">Transmembrane</keyword>
<keyword evidence="3 5" id="KW-1133">Transmembrane helix</keyword>
<dbReference type="GO" id="GO:0016020">
    <property type="term" value="C:membrane"/>
    <property type="evidence" value="ECO:0007669"/>
    <property type="project" value="UniProtKB-SubCell"/>
</dbReference>
<feature type="transmembrane region" description="Helical" evidence="5">
    <location>
        <begin position="215"/>
        <end position="236"/>
    </location>
</feature>
<keyword evidence="4 5" id="KW-0472">Membrane</keyword>
<comment type="caution">
    <text evidence="6">The sequence shown here is derived from an EMBL/GenBank/DDBJ whole genome shotgun (WGS) entry which is preliminary data.</text>
</comment>
<dbReference type="GO" id="GO:0022857">
    <property type="term" value="F:transmembrane transporter activity"/>
    <property type="evidence" value="ECO:0007669"/>
    <property type="project" value="InterPro"/>
</dbReference>
<comment type="subcellular location">
    <subcellularLocation>
        <location evidence="1">Membrane</location>
        <topology evidence="1">Multi-pass membrane protein</topology>
    </subcellularLocation>
</comment>
<evidence type="ECO:0000313" key="7">
    <source>
        <dbReference type="Proteomes" id="UP001209878"/>
    </source>
</evidence>
<organism evidence="6 7">
    <name type="scientific">Ridgeia piscesae</name>
    <name type="common">Tubeworm</name>
    <dbReference type="NCBI Taxonomy" id="27915"/>
    <lineage>
        <taxon>Eukaryota</taxon>
        <taxon>Metazoa</taxon>
        <taxon>Spiralia</taxon>
        <taxon>Lophotrochozoa</taxon>
        <taxon>Annelida</taxon>
        <taxon>Polychaeta</taxon>
        <taxon>Sedentaria</taxon>
        <taxon>Canalipalpata</taxon>
        <taxon>Sabellida</taxon>
        <taxon>Siboglinidae</taxon>
        <taxon>Ridgeia</taxon>
    </lineage>
</organism>
<proteinExistence type="predicted"/>
<feature type="transmembrane region" description="Helical" evidence="5">
    <location>
        <begin position="437"/>
        <end position="457"/>
    </location>
</feature>
<feature type="transmembrane region" description="Helical" evidence="5">
    <location>
        <begin position="310"/>
        <end position="329"/>
    </location>
</feature>
<protein>
    <recommendedName>
        <fullName evidence="8">Proton-coupled folate transporter</fullName>
    </recommendedName>
</protein>
<dbReference type="AlphaFoldDB" id="A0AAD9NIS8"/>
<dbReference type="SUPFAM" id="SSF103473">
    <property type="entry name" value="MFS general substrate transporter"/>
    <property type="match status" value="1"/>
</dbReference>
<keyword evidence="7" id="KW-1185">Reference proteome</keyword>
<dbReference type="PANTHER" id="PTHR23507:SF1">
    <property type="entry name" value="FI18259P1-RELATED"/>
    <property type="match status" value="1"/>
</dbReference>
<reference evidence="6" key="1">
    <citation type="journal article" date="2023" name="Mol. Biol. Evol.">
        <title>Third-Generation Sequencing Reveals the Adaptive Role of the Epigenome in Three Deep-Sea Polychaetes.</title>
        <authorList>
            <person name="Perez M."/>
            <person name="Aroh O."/>
            <person name="Sun Y."/>
            <person name="Lan Y."/>
            <person name="Juniper S.K."/>
            <person name="Young C.R."/>
            <person name="Angers B."/>
            <person name="Qian P.Y."/>
        </authorList>
    </citation>
    <scope>NUCLEOTIDE SEQUENCE</scope>
    <source>
        <strain evidence="6">R07B-5</strain>
    </source>
</reference>
<dbReference type="InterPro" id="IPR011701">
    <property type="entry name" value="MFS"/>
</dbReference>
<evidence type="ECO:0000256" key="2">
    <source>
        <dbReference type="ARBA" id="ARBA00022692"/>
    </source>
</evidence>
<evidence type="ECO:0000256" key="5">
    <source>
        <dbReference type="SAM" id="Phobius"/>
    </source>
</evidence>
<dbReference type="Proteomes" id="UP001209878">
    <property type="component" value="Unassembled WGS sequence"/>
</dbReference>
<evidence type="ECO:0000313" key="6">
    <source>
        <dbReference type="EMBL" id="KAK2171832.1"/>
    </source>
</evidence>
<evidence type="ECO:0000256" key="4">
    <source>
        <dbReference type="ARBA" id="ARBA00023136"/>
    </source>
</evidence>
<feature type="transmembrane region" description="Helical" evidence="5">
    <location>
        <begin position="527"/>
        <end position="545"/>
    </location>
</feature>
<dbReference type="InterPro" id="IPR036259">
    <property type="entry name" value="MFS_trans_sf"/>
</dbReference>
<evidence type="ECO:0008006" key="8">
    <source>
        <dbReference type="Google" id="ProtNLM"/>
    </source>
</evidence>
<feature type="transmembrane region" description="Helical" evidence="5">
    <location>
        <begin position="371"/>
        <end position="387"/>
    </location>
</feature>
<dbReference type="EMBL" id="JAODUO010001020">
    <property type="protein sequence ID" value="KAK2171832.1"/>
    <property type="molecule type" value="Genomic_DNA"/>
</dbReference>
<evidence type="ECO:0000256" key="3">
    <source>
        <dbReference type="ARBA" id="ARBA00022989"/>
    </source>
</evidence>
<sequence>MVQTTTPTDPSPSAPKRTNKPKVFLRSLVAKWRVSFDWVRRLKSARRQSDQEDQYLLQAAASATSVSAASTITQAPDDSVSKCSISVVEADVADTIQSPAEVTPWCCKLPQLVEMPLFLYFLAYKACLPLKEQFIFALVAANYLMPDDEYSLSSEGRSTACRANITGESPVDLIHNKIQQDSSRLLCYFNLAKNVPALISTLLVCSYTDVVGRKLGLLLPCIGGALKGIIYVVVIYCKAPVSYLYIGAVIEGLGGSHMTMASSAYAYLADILNHDQRSMRFAAVQAVLFLATAVGNVAIGYFISWGYVHSFWYVTLVFVAAVSYIVLLLPESRLPSEKTFPFDVTRTLKQSVTVFRIFSSNSDNPEVITRLRLLLVVFIFDSLILLGRNDVDVLYMMGKPFCWSSVVIGYFQAVRYLLMAVMAMLGVPLLQLIFSDACMGMFGSLSGIAGNMLSAFASTSAMLWLVPEVSLGSAVVTPLAEAMMSKSVNKDEQGALFASVGVVQAVSDMASGAAFDVVYAETVLEDSGIVFFIIAALYLFCAGIFV</sequence>
<feature type="transmembrane region" description="Helical" evidence="5">
    <location>
        <begin position="242"/>
        <end position="269"/>
    </location>
</feature>
<dbReference type="Gene3D" id="1.20.1250.20">
    <property type="entry name" value="MFS general substrate transporter like domains"/>
    <property type="match status" value="1"/>
</dbReference>
<accession>A0AAD9NIS8</accession>
<feature type="transmembrane region" description="Helical" evidence="5">
    <location>
        <begin position="281"/>
        <end position="304"/>
    </location>
</feature>
<gene>
    <name evidence="6" type="ORF">NP493_1021g00001</name>
</gene>
<dbReference type="Pfam" id="PF07690">
    <property type="entry name" value="MFS_1"/>
    <property type="match status" value="1"/>
</dbReference>
<evidence type="ECO:0000256" key="1">
    <source>
        <dbReference type="ARBA" id="ARBA00004141"/>
    </source>
</evidence>
<dbReference type="PANTHER" id="PTHR23507">
    <property type="entry name" value="ZGC:174356"/>
    <property type="match status" value="1"/>
</dbReference>